<organism evidence="2 3">
    <name type="scientific">Carbonactinospora thermoautotrophica</name>
    <dbReference type="NCBI Taxonomy" id="1469144"/>
    <lineage>
        <taxon>Bacteria</taxon>
        <taxon>Bacillati</taxon>
        <taxon>Actinomycetota</taxon>
        <taxon>Actinomycetes</taxon>
        <taxon>Kitasatosporales</taxon>
        <taxon>Carbonactinosporaceae</taxon>
        <taxon>Carbonactinospora</taxon>
    </lineage>
</organism>
<proteinExistence type="predicted"/>
<accession>A0A132MVV6</accession>
<gene>
    <name evidence="2" type="ORF">LI90_2979</name>
</gene>
<evidence type="ECO:0000313" key="3">
    <source>
        <dbReference type="Proteomes" id="UP000070188"/>
    </source>
</evidence>
<keyword evidence="3" id="KW-1185">Reference proteome</keyword>
<dbReference type="EMBL" id="LAXD01000001">
    <property type="protein sequence ID" value="KWX01944.1"/>
    <property type="molecule type" value="Genomic_DNA"/>
</dbReference>
<feature type="region of interest" description="Disordered" evidence="1">
    <location>
        <begin position="23"/>
        <end position="48"/>
    </location>
</feature>
<dbReference type="Proteomes" id="UP000070188">
    <property type="component" value="Unassembled WGS sequence"/>
</dbReference>
<feature type="compositionally biased region" description="Basic and acidic residues" evidence="1">
    <location>
        <begin position="23"/>
        <end position="38"/>
    </location>
</feature>
<reference evidence="3" key="1">
    <citation type="submission" date="2015-04" db="EMBL/GenBank/DDBJ databases">
        <title>Physiological reanalysis, assessment of diazotrophy, and genome sequences of multiple isolates of Streptomyces thermoautotrophicus.</title>
        <authorList>
            <person name="MacKellar D.C."/>
            <person name="Lieber L."/>
            <person name="Norman J."/>
            <person name="Bolger A."/>
            <person name="Tobin C."/>
            <person name="Murray J.W."/>
            <person name="Chang R."/>
            <person name="Ford T."/>
            <person name="Nguyen P.Q."/>
            <person name="Woodward J."/>
            <person name="Permingeat H."/>
            <person name="Joshi N.S."/>
            <person name="Silver P.A."/>
            <person name="Usadel B."/>
            <person name="Rutherford A.W."/>
            <person name="Friesen M."/>
            <person name="Prell J."/>
        </authorList>
    </citation>
    <scope>NUCLEOTIDE SEQUENCE [LARGE SCALE GENOMIC DNA]</scope>
    <source>
        <strain evidence="3">H1</strain>
    </source>
</reference>
<dbReference type="STRING" id="1469144.LI90_2979"/>
<dbReference type="RefSeq" id="WP_066888720.1">
    <property type="nucleotide sequence ID" value="NZ_LAXD01000001.1"/>
</dbReference>
<dbReference type="AlphaFoldDB" id="A0A132MVV6"/>
<evidence type="ECO:0000256" key="1">
    <source>
        <dbReference type="SAM" id="MobiDB-lite"/>
    </source>
</evidence>
<dbReference type="PATRIC" id="fig|1469144.10.peg.3213"/>
<protein>
    <submittedName>
        <fullName evidence="2">Uncharacterized protein</fullName>
    </submittedName>
</protein>
<name>A0A132MVV6_9ACTN</name>
<evidence type="ECO:0000313" key="2">
    <source>
        <dbReference type="EMBL" id="KWX01944.1"/>
    </source>
</evidence>
<sequence length="140" mass="14407">MDNLDDVAKLVPVTDAFQGMARNHREADAATEARRRTDGGAGVLPSAQVYGDSARPHLAPGERLLAVVPISGAPGVPAPLLELLAPREPAEWEKKIAKPLKALGFVAGSAKPFAPVAGAGVVSSLPRYADKLAAVLGAAR</sequence>
<comment type="caution">
    <text evidence="2">The sequence shown here is derived from an EMBL/GenBank/DDBJ whole genome shotgun (WGS) entry which is preliminary data.</text>
</comment>